<dbReference type="EMBL" id="JWHT01000038">
    <property type="protein sequence ID" value="KIU22910.1"/>
    <property type="molecule type" value="Genomic_DNA"/>
</dbReference>
<dbReference type="AlphaFoldDB" id="A0A0D1LS70"/>
<gene>
    <name evidence="1" type="ORF">ab3b_01695</name>
</gene>
<proteinExistence type="predicted"/>
<sequence>MKFNVELKSIIETLRLYKTGVLDEANTRIQMATNEDFDEV</sequence>
<evidence type="ECO:0000313" key="1">
    <source>
        <dbReference type="EMBL" id="KIU22910.1"/>
    </source>
</evidence>
<comment type="caution">
    <text evidence="1">The sequence shown here is derived from an EMBL/GenBank/DDBJ whole genome shotgun (WGS) entry which is preliminary data.</text>
</comment>
<accession>A0A0D1LS70</accession>
<dbReference type="Proteomes" id="UP000032289">
    <property type="component" value="Unassembled WGS sequence"/>
</dbReference>
<organism evidence="1 2">
    <name type="scientific">Weissella cibaria</name>
    <dbReference type="NCBI Taxonomy" id="137591"/>
    <lineage>
        <taxon>Bacteria</taxon>
        <taxon>Bacillati</taxon>
        <taxon>Bacillota</taxon>
        <taxon>Bacilli</taxon>
        <taxon>Lactobacillales</taxon>
        <taxon>Lactobacillaceae</taxon>
        <taxon>Weissella</taxon>
    </lineage>
</organism>
<name>A0A0D1LS70_9LACO</name>
<reference evidence="1 2" key="1">
    <citation type="journal article" date="2015" name="Microbiology (Mosc.)">
        <title>Genomics of the Weissella cibaria species with an examination of its metabolic traits.</title>
        <authorList>
            <person name="Lynch K.M."/>
            <person name="Lucid A."/>
            <person name="Arendt E.K."/>
            <person name="Sleator R.D."/>
            <person name="Lucey B."/>
            <person name="Coffey A."/>
        </authorList>
    </citation>
    <scope>NUCLEOTIDE SEQUENCE [LARGE SCALE GENOMIC DNA]</scope>
    <source>
        <strain evidence="1 2">AB3b</strain>
    </source>
</reference>
<dbReference type="PATRIC" id="fig|137591.24.peg.1642"/>
<dbReference type="RefSeq" id="WP_261370333.1">
    <property type="nucleotide sequence ID" value="NZ_CP041193.1"/>
</dbReference>
<protein>
    <submittedName>
        <fullName evidence="1">Uncharacterized protein</fullName>
    </submittedName>
</protein>
<evidence type="ECO:0000313" key="2">
    <source>
        <dbReference type="Proteomes" id="UP000032289"/>
    </source>
</evidence>